<organism evidence="7 8">
    <name type="scientific">Bacillus velezensis</name>
    <dbReference type="NCBI Taxonomy" id="492670"/>
    <lineage>
        <taxon>Bacteria</taxon>
        <taxon>Bacillati</taxon>
        <taxon>Bacillota</taxon>
        <taxon>Bacilli</taxon>
        <taxon>Bacillales</taxon>
        <taxon>Bacillaceae</taxon>
        <taxon>Bacillus</taxon>
        <taxon>Bacillus amyloliquefaciens group</taxon>
    </lineage>
</organism>
<dbReference type="RefSeq" id="WP_063636928.1">
    <property type="nucleotide sequence ID" value="NZ_BDDG01000008.1"/>
</dbReference>
<accession>A0A411A234</accession>
<evidence type="ECO:0000313" key="7">
    <source>
        <dbReference type="EMBL" id="QOY26476.1"/>
    </source>
</evidence>
<protein>
    <recommendedName>
        <fullName evidence="6">ABC-2 type transporter transmembrane domain-containing protein</fullName>
    </recommendedName>
</protein>
<evidence type="ECO:0000256" key="4">
    <source>
        <dbReference type="ARBA" id="ARBA00022989"/>
    </source>
</evidence>
<keyword evidence="5" id="KW-0472">Membrane</keyword>
<comment type="subcellular location">
    <subcellularLocation>
        <location evidence="1">Cell membrane</location>
        <topology evidence="1">Multi-pass membrane protein</topology>
    </subcellularLocation>
</comment>
<evidence type="ECO:0000256" key="3">
    <source>
        <dbReference type="ARBA" id="ARBA00022692"/>
    </source>
</evidence>
<evidence type="ECO:0000259" key="6">
    <source>
        <dbReference type="Pfam" id="PF12698"/>
    </source>
</evidence>
<sequence length="395" mass="43198">MKILFRLILLDFRLLAGAKSFYIKLILFPALMIFILGTVFHGDSKVKPFQTAFYNADHAESSLGDVLKNDVLKQTDLIRVKDIGSYQEGKQLVESGKVSVFVYVPKGFAKAAEHNEKTSIKVISDQQGSVNGDIVEMMADSFVTRVKTEISEEKAVLKKSGHLSKGEVSKIISGLSGEREQAVTIPKQSAGNHAAPIDAMQYYSIAMVVMFSIMTAFALIHGIVEERQQHTLFRIKSMPVLRIQYVAGKLWGIMLAILMQMAAVIIASSILYQVKWGNLFEILLVTIVYSFAIGSIVLLWGVAAKNHETVSSMAAPILYGFSFLGGSFIAKDGLPDSLKIVQELIPNGKAINSYVSVTQHAGLSGILADLAELAATGAVFLCLTIWVFKRKEAVS</sequence>
<dbReference type="Gene3D" id="3.40.1710.10">
    <property type="entry name" value="abc type-2 transporter like domain"/>
    <property type="match status" value="1"/>
</dbReference>
<keyword evidence="2" id="KW-1003">Cell membrane</keyword>
<reference evidence="8" key="1">
    <citation type="submission" date="2020-10" db="EMBL/GenBank/DDBJ databases">
        <title>Complete genome sequence of Bacillus velezensis NST6.</title>
        <authorList>
            <person name="Choi J."/>
        </authorList>
    </citation>
    <scope>NUCLEOTIDE SEQUENCE [LARGE SCALE GENOMIC DNA]</scope>
    <source>
        <strain evidence="8">NST6</strain>
    </source>
</reference>
<dbReference type="Pfam" id="PF12698">
    <property type="entry name" value="ABC2_membrane_3"/>
    <property type="match status" value="1"/>
</dbReference>
<keyword evidence="4" id="KW-1133">Transmembrane helix</keyword>
<dbReference type="Proteomes" id="UP000587477">
    <property type="component" value="Chromosome"/>
</dbReference>
<dbReference type="GO" id="GO:0005886">
    <property type="term" value="C:plasma membrane"/>
    <property type="evidence" value="ECO:0007669"/>
    <property type="project" value="UniProtKB-SubCell"/>
</dbReference>
<evidence type="ECO:0000313" key="8">
    <source>
        <dbReference type="Proteomes" id="UP000587477"/>
    </source>
</evidence>
<name>A0A411A234_BACVE</name>
<evidence type="ECO:0000256" key="2">
    <source>
        <dbReference type="ARBA" id="ARBA00022475"/>
    </source>
</evidence>
<proteinExistence type="predicted"/>
<feature type="domain" description="ABC-2 type transporter transmembrane" evidence="6">
    <location>
        <begin position="19"/>
        <end position="386"/>
    </location>
</feature>
<dbReference type="InterPro" id="IPR051449">
    <property type="entry name" value="ABC-2_transporter_component"/>
</dbReference>
<dbReference type="GO" id="GO:0140359">
    <property type="term" value="F:ABC-type transporter activity"/>
    <property type="evidence" value="ECO:0007669"/>
    <property type="project" value="InterPro"/>
</dbReference>
<dbReference type="EMBL" id="CP063687">
    <property type="protein sequence ID" value="QOY26476.1"/>
    <property type="molecule type" value="Genomic_DNA"/>
</dbReference>
<dbReference type="PANTHER" id="PTHR30294">
    <property type="entry name" value="MEMBRANE COMPONENT OF ABC TRANSPORTER YHHJ-RELATED"/>
    <property type="match status" value="1"/>
</dbReference>
<dbReference type="PANTHER" id="PTHR30294:SF48">
    <property type="entry name" value="LINEARMYCIN RESISTANCE PERMEASE PROTEIN LNRM"/>
    <property type="match status" value="1"/>
</dbReference>
<evidence type="ECO:0000256" key="1">
    <source>
        <dbReference type="ARBA" id="ARBA00004651"/>
    </source>
</evidence>
<dbReference type="AlphaFoldDB" id="A0A411A234"/>
<evidence type="ECO:0000256" key="5">
    <source>
        <dbReference type="ARBA" id="ARBA00023136"/>
    </source>
</evidence>
<dbReference type="InterPro" id="IPR013525">
    <property type="entry name" value="ABC2_TM"/>
</dbReference>
<keyword evidence="3" id="KW-0812">Transmembrane</keyword>
<gene>
    <name evidence="7" type="ORF">BACVE_001439</name>
</gene>